<dbReference type="Proteomes" id="UP000051660">
    <property type="component" value="Unassembled WGS sequence"/>
</dbReference>
<name>A0A0R3MHJ8_9BRAD</name>
<evidence type="ECO:0000313" key="2">
    <source>
        <dbReference type="Proteomes" id="UP000051660"/>
    </source>
</evidence>
<proteinExistence type="predicted"/>
<dbReference type="RefSeq" id="WP_057860808.1">
    <property type="nucleotide sequence ID" value="NZ_LLYB01000092.1"/>
</dbReference>
<dbReference type="EMBL" id="LLYB01000092">
    <property type="protein sequence ID" value="KRR19751.1"/>
    <property type="molecule type" value="Genomic_DNA"/>
</dbReference>
<comment type="caution">
    <text evidence="1">The sequence shown here is derived from an EMBL/GenBank/DDBJ whole genome shotgun (WGS) entry which is preliminary data.</text>
</comment>
<organism evidence="1 2">
    <name type="scientific">Bradyrhizobium lablabi</name>
    <dbReference type="NCBI Taxonomy" id="722472"/>
    <lineage>
        <taxon>Bacteria</taxon>
        <taxon>Pseudomonadati</taxon>
        <taxon>Pseudomonadota</taxon>
        <taxon>Alphaproteobacteria</taxon>
        <taxon>Hyphomicrobiales</taxon>
        <taxon>Nitrobacteraceae</taxon>
        <taxon>Bradyrhizobium</taxon>
    </lineage>
</organism>
<dbReference type="AlphaFoldDB" id="A0A0R3MHJ8"/>
<gene>
    <name evidence="1" type="ORF">CQ14_38735</name>
</gene>
<dbReference type="OrthoDB" id="8236757at2"/>
<protein>
    <submittedName>
        <fullName evidence="1">Uncharacterized protein</fullName>
    </submittedName>
</protein>
<accession>A0A0R3MHJ8</accession>
<reference evidence="1 2" key="1">
    <citation type="submission" date="2014-03" db="EMBL/GenBank/DDBJ databases">
        <title>Bradyrhizobium valentinum sp. nov., isolated from effective nodules of Lupinus mariae-josephae, a lupine endemic of basic-lime soils in Eastern Spain.</title>
        <authorList>
            <person name="Duran D."/>
            <person name="Rey L."/>
            <person name="Navarro A."/>
            <person name="Busquets A."/>
            <person name="Imperial J."/>
            <person name="Ruiz-Argueso T."/>
        </authorList>
    </citation>
    <scope>NUCLEOTIDE SEQUENCE [LARGE SCALE GENOMIC DNA]</scope>
    <source>
        <strain evidence="1 2">CCBAU 23086</strain>
    </source>
</reference>
<evidence type="ECO:0000313" key="1">
    <source>
        <dbReference type="EMBL" id="KRR19751.1"/>
    </source>
</evidence>
<sequence length="123" mass="13333">MAELAIKRPTTKARGFVVGRALEYNFTTLRISRAYVSLLSRPEGDVTAISLAWIGDYEIRMHAAPPTGAAQQPLFIVDIFDHDAQLFIDSRACHTIAEGAVAFDEFLHMAEPAAGGPHGTPPV</sequence>